<accession>A0A8X8IDZ3</accession>
<evidence type="ECO:0000313" key="1">
    <source>
        <dbReference type="EMBL" id="SDW45720.1"/>
    </source>
</evidence>
<comment type="caution">
    <text evidence="1">The sequence shown here is derived from an EMBL/GenBank/DDBJ whole genome shotgun (WGS) entry which is preliminary data.</text>
</comment>
<organism evidence="1 2">
    <name type="scientific">Hydrobacter penzbergensis</name>
    <dbReference type="NCBI Taxonomy" id="1235997"/>
    <lineage>
        <taxon>Bacteria</taxon>
        <taxon>Pseudomonadati</taxon>
        <taxon>Bacteroidota</taxon>
        <taxon>Chitinophagia</taxon>
        <taxon>Chitinophagales</taxon>
        <taxon>Chitinophagaceae</taxon>
        <taxon>Hydrobacter</taxon>
    </lineage>
</organism>
<proteinExistence type="predicted"/>
<name>A0A8X8IDZ3_9BACT</name>
<protein>
    <submittedName>
        <fullName evidence="1">Uncharacterized protein</fullName>
    </submittedName>
</protein>
<evidence type="ECO:0000313" key="2">
    <source>
        <dbReference type="Proteomes" id="UP000198711"/>
    </source>
</evidence>
<dbReference type="EMBL" id="FNNO01000003">
    <property type="protein sequence ID" value="SDW45720.1"/>
    <property type="molecule type" value="Genomic_DNA"/>
</dbReference>
<dbReference type="AlphaFoldDB" id="A0A8X8IDZ3"/>
<keyword evidence="2" id="KW-1185">Reference proteome</keyword>
<sequence>MQIRTDSVQNRRDIGKMLLVKIRDIIKAAVIKNTESLTHVDSTVDNSDVTTY</sequence>
<gene>
    <name evidence="1" type="ORF">SAMN05444410_1034</name>
</gene>
<reference evidence="1 2" key="1">
    <citation type="submission" date="2016-10" db="EMBL/GenBank/DDBJ databases">
        <authorList>
            <person name="Varghese N."/>
            <person name="Submissions S."/>
        </authorList>
    </citation>
    <scope>NUCLEOTIDE SEQUENCE [LARGE SCALE GENOMIC DNA]</scope>
    <source>
        <strain evidence="1 2">DSM 25353</strain>
    </source>
</reference>
<dbReference type="Proteomes" id="UP000198711">
    <property type="component" value="Unassembled WGS sequence"/>
</dbReference>